<feature type="domain" description="DUF7350" evidence="3">
    <location>
        <begin position="254"/>
        <end position="347"/>
    </location>
</feature>
<keyword evidence="5" id="KW-1185">Reference proteome</keyword>
<organism evidence="4 5">
    <name type="scientific">Halalkalicoccus paucihalophilus</name>
    <dbReference type="NCBI Taxonomy" id="1008153"/>
    <lineage>
        <taxon>Archaea</taxon>
        <taxon>Methanobacteriati</taxon>
        <taxon>Methanobacteriota</taxon>
        <taxon>Stenosarchaea group</taxon>
        <taxon>Halobacteria</taxon>
        <taxon>Halobacteriales</taxon>
        <taxon>Halococcaceae</taxon>
        <taxon>Halalkalicoccus</taxon>
    </lineage>
</organism>
<dbReference type="Pfam" id="PF10634">
    <property type="entry name" value="Iron_transport"/>
    <property type="match status" value="1"/>
</dbReference>
<dbReference type="OrthoDB" id="156174at2157"/>
<sequence length="351" mass="37900">MQRRDALRSGVALLGGASLAGCLDTLGSESAWRDLVVDRPEAVYVPPEIHGMATWASVNADGYDLTLFASRPHGFWTVTGTETNQVAMREAHSVHLMAAVREPASGRYLPAEVRVSIPYEGESTDRTLWPMLSQRMGPHYGDNVTLPGPGTYPATVQVLSAGIRHRDRTTRFDPGVHEVEFEYDPAAIEALDRTVLDEDRRGEPGAVEPMGHGRGEHAEGGSHVEGHSAVPTAPSVEAFSTHLKTGTVGDCRVVVALDGNYLIASMRTPYNGFPLAFASLSARIDRAGSSDTLALSESFDPELGYHYGAPVDLDGGERVTIAIETPPQLARHEGYETAFLDRGEFSLRLPP</sequence>
<feature type="compositionally biased region" description="Basic and acidic residues" evidence="2">
    <location>
        <begin position="211"/>
        <end position="226"/>
    </location>
</feature>
<name>A0A151ADQ0_9EURY</name>
<dbReference type="RefSeq" id="WP_066382685.1">
    <property type="nucleotide sequence ID" value="NZ_LTAZ01000005.1"/>
</dbReference>
<gene>
    <name evidence="4" type="ORF">HAPAU_23660</name>
</gene>
<dbReference type="PROSITE" id="PS51257">
    <property type="entry name" value="PROKAR_LIPOPROTEIN"/>
    <property type="match status" value="1"/>
</dbReference>
<dbReference type="Proteomes" id="UP000075321">
    <property type="component" value="Unassembled WGS sequence"/>
</dbReference>
<proteinExistence type="predicted"/>
<comment type="caution">
    <text evidence="4">The sequence shown here is derived from an EMBL/GenBank/DDBJ whole genome shotgun (WGS) entry which is preliminary data.</text>
</comment>
<dbReference type="InterPro" id="IPR018470">
    <property type="entry name" value="Metal-bd_Tp34-typ"/>
</dbReference>
<dbReference type="Gene3D" id="2.60.40.2480">
    <property type="entry name" value="Periplasmic metal-binding protein Tp34-type"/>
    <property type="match status" value="1"/>
</dbReference>
<dbReference type="EMBL" id="LTAZ01000005">
    <property type="protein sequence ID" value="KYH25690.1"/>
    <property type="molecule type" value="Genomic_DNA"/>
</dbReference>
<dbReference type="InterPro" id="IPR038482">
    <property type="entry name" value="Tp34-type_sf"/>
</dbReference>
<dbReference type="Pfam" id="PF24041">
    <property type="entry name" value="DUF7350"/>
    <property type="match status" value="1"/>
</dbReference>
<evidence type="ECO:0000313" key="4">
    <source>
        <dbReference type="EMBL" id="KYH25690.1"/>
    </source>
</evidence>
<dbReference type="InterPro" id="IPR055774">
    <property type="entry name" value="DUF7350"/>
</dbReference>
<evidence type="ECO:0000256" key="2">
    <source>
        <dbReference type="SAM" id="MobiDB-lite"/>
    </source>
</evidence>
<accession>A0A151ADQ0</accession>
<evidence type="ECO:0000256" key="1">
    <source>
        <dbReference type="ARBA" id="ARBA00022729"/>
    </source>
</evidence>
<dbReference type="AlphaFoldDB" id="A0A151ADQ0"/>
<evidence type="ECO:0000259" key="3">
    <source>
        <dbReference type="Pfam" id="PF24041"/>
    </source>
</evidence>
<protein>
    <submittedName>
        <fullName evidence="4">Fe2+ transport protein</fullName>
    </submittedName>
</protein>
<reference evidence="4 5" key="1">
    <citation type="submission" date="2016-02" db="EMBL/GenBank/DDBJ databases">
        <title>Genome sequence of Halalkalicoccus paucihalophilus DSM 24557.</title>
        <authorList>
            <person name="Poehlein A."/>
            <person name="Daniel R."/>
        </authorList>
    </citation>
    <scope>NUCLEOTIDE SEQUENCE [LARGE SCALE GENOMIC DNA]</scope>
    <source>
        <strain evidence="4 5">DSM 24557</strain>
    </source>
</reference>
<dbReference type="PATRIC" id="fig|1008153.3.peg.2415"/>
<evidence type="ECO:0000313" key="5">
    <source>
        <dbReference type="Proteomes" id="UP000075321"/>
    </source>
</evidence>
<keyword evidence="1" id="KW-0732">Signal</keyword>
<feature type="region of interest" description="Disordered" evidence="2">
    <location>
        <begin position="196"/>
        <end position="229"/>
    </location>
</feature>